<dbReference type="GO" id="GO:0005737">
    <property type="term" value="C:cytoplasm"/>
    <property type="evidence" value="ECO:0007669"/>
    <property type="project" value="UniProtKB-SubCell"/>
</dbReference>
<evidence type="ECO:0000256" key="6">
    <source>
        <dbReference type="ARBA" id="ARBA00022840"/>
    </source>
</evidence>
<dbReference type="InterPro" id="IPR036628">
    <property type="entry name" value="Clp_N_dom_sf"/>
</dbReference>
<evidence type="ECO:0000259" key="14">
    <source>
        <dbReference type="PROSITE" id="PS51903"/>
    </source>
</evidence>
<dbReference type="NCBIfam" id="TIGR03346">
    <property type="entry name" value="chaperone_ClpB"/>
    <property type="match status" value="1"/>
</dbReference>
<gene>
    <name evidence="13" type="primary">clpB</name>
    <name evidence="15" type="ORF">HOC_03877</name>
</gene>
<dbReference type="Gene3D" id="3.40.50.300">
    <property type="entry name" value="P-loop containing nucleotide triphosphate hydrolases"/>
    <property type="match status" value="3"/>
</dbReference>
<dbReference type="Pfam" id="PF02861">
    <property type="entry name" value="Clp_N"/>
    <property type="match status" value="1"/>
</dbReference>
<dbReference type="InterPro" id="IPR003593">
    <property type="entry name" value="AAA+_ATPase"/>
</dbReference>
<keyword evidence="16" id="KW-1185">Reference proteome</keyword>
<evidence type="ECO:0000256" key="4">
    <source>
        <dbReference type="ARBA" id="ARBA00022737"/>
    </source>
</evidence>
<dbReference type="Proteomes" id="UP000024942">
    <property type="component" value="Unassembled WGS sequence"/>
</dbReference>
<dbReference type="Pfam" id="PF17871">
    <property type="entry name" value="AAA_lid_9"/>
    <property type="match status" value="1"/>
</dbReference>
<keyword evidence="7 13" id="KW-0175">Coiled coil</keyword>
<evidence type="ECO:0000256" key="1">
    <source>
        <dbReference type="ARBA" id="ARBA00004496"/>
    </source>
</evidence>
<keyword evidence="5 12" id="KW-0547">Nucleotide-binding</keyword>
<dbReference type="PROSITE" id="PS00871">
    <property type="entry name" value="CLPAB_2"/>
    <property type="match status" value="1"/>
</dbReference>
<evidence type="ECO:0000256" key="2">
    <source>
        <dbReference type="ARBA" id="ARBA00008675"/>
    </source>
</evidence>
<dbReference type="InterPro" id="IPR041546">
    <property type="entry name" value="ClpA/ClpB_AAA_lid"/>
</dbReference>
<dbReference type="AlphaFoldDB" id="A0A059GAS4"/>
<proteinExistence type="inferred from homology"/>
<dbReference type="CDD" id="cd00009">
    <property type="entry name" value="AAA"/>
    <property type="match status" value="1"/>
</dbReference>
<dbReference type="Pfam" id="PF10431">
    <property type="entry name" value="ClpB_D2-small"/>
    <property type="match status" value="1"/>
</dbReference>
<dbReference type="InterPro" id="IPR028299">
    <property type="entry name" value="ClpA/B_CS2"/>
</dbReference>
<keyword evidence="4 11" id="KW-0677">Repeat</keyword>
<dbReference type="SMART" id="SM01086">
    <property type="entry name" value="ClpB_D2-small"/>
    <property type="match status" value="1"/>
</dbReference>
<evidence type="ECO:0000256" key="12">
    <source>
        <dbReference type="RuleBase" id="RU004432"/>
    </source>
</evidence>
<organism evidence="15 16">
    <name type="scientific">Hyphomonas oceanitis SCH89</name>
    <dbReference type="NCBI Taxonomy" id="1280953"/>
    <lineage>
        <taxon>Bacteria</taxon>
        <taxon>Pseudomonadati</taxon>
        <taxon>Pseudomonadota</taxon>
        <taxon>Alphaproteobacteria</taxon>
        <taxon>Hyphomonadales</taxon>
        <taxon>Hyphomonadaceae</taxon>
        <taxon>Hyphomonas</taxon>
    </lineage>
</organism>
<dbReference type="PATRIC" id="fig|1280953.3.peg.784"/>
<keyword evidence="8 12" id="KW-0143">Chaperone</keyword>
<comment type="caution">
    <text evidence="15">The sequence shown here is derived from an EMBL/GenBank/DDBJ whole genome shotgun (WGS) entry which is preliminary data.</text>
</comment>
<dbReference type="RefSeq" id="WP_035535990.1">
    <property type="nucleotide sequence ID" value="NZ_ARYL01000004.1"/>
</dbReference>
<dbReference type="PANTHER" id="PTHR11638">
    <property type="entry name" value="ATP-DEPENDENT CLP PROTEASE"/>
    <property type="match status" value="1"/>
</dbReference>
<comment type="similarity">
    <text evidence="2 12">Belongs to the ClpA/ClpB family.</text>
</comment>
<keyword evidence="6 12" id="KW-0067">ATP-binding</keyword>
<dbReference type="FunFam" id="3.40.50.300:FF:000025">
    <property type="entry name" value="ATP-dependent Clp protease subunit"/>
    <property type="match status" value="1"/>
</dbReference>
<evidence type="ECO:0000313" key="16">
    <source>
        <dbReference type="Proteomes" id="UP000024942"/>
    </source>
</evidence>
<dbReference type="SUPFAM" id="SSF81923">
    <property type="entry name" value="Double Clp-N motif"/>
    <property type="match status" value="1"/>
</dbReference>
<evidence type="ECO:0000313" key="15">
    <source>
        <dbReference type="EMBL" id="KDA03588.1"/>
    </source>
</evidence>
<dbReference type="PROSITE" id="PS00870">
    <property type="entry name" value="CLPAB_1"/>
    <property type="match status" value="1"/>
</dbReference>
<dbReference type="SUPFAM" id="SSF52540">
    <property type="entry name" value="P-loop containing nucleoside triphosphate hydrolases"/>
    <property type="match status" value="2"/>
</dbReference>
<reference evidence="15 16" key="1">
    <citation type="journal article" date="2014" name="Antonie Van Leeuwenhoek">
        <title>Hyphomonas beringensis sp. nov. and Hyphomonas chukchiensis sp. nov., isolated from surface seawater of the Bering Sea and Chukchi Sea.</title>
        <authorList>
            <person name="Li C."/>
            <person name="Lai Q."/>
            <person name="Li G."/>
            <person name="Dong C."/>
            <person name="Wang J."/>
            <person name="Liao Y."/>
            <person name="Shao Z."/>
        </authorList>
    </citation>
    <scope>NUCLEOTIDE SEQUENCE [LARGE SCALE GENOMIC DNA]</scope>
    <source>
        <strain evidence="15 16">SCH89</strain>
    </source>
</reference>
<protein>
    <recommendedName>
        <fullName evidence="3 13">Chaperone protein ClpB</fullName>
    </recommendedName>
</protein>
<dbReference type="InterPro" id="IPR004176">
    <property type="entry name" value="Clp_R_N"/>
</dbReference>
<dbReference type="InterPro" id="IPR019489">
    <property type="entry name" value="Clp_ATPase_C"/>
</dbReference>
<dbReference type="InterPro" id="IPR017730">
    <property type="entry name" value="Chaperonin_ClpB"/>
</dbReference>
<dbReference type="EMBL" id="ARYL01000004">
    <property type="protein sequence ID" value="KDA03588.1"/>
    <property type="molecule type" value="Genomic_DNA"/>
</dbReference>
<evidence type="ECO:0000256" key="8">
    <source>
        <dbReference type="ARBA" id="ARBA00023186"/>
    </source>
</evidence>
<evidence type="ECO:0000256" key="11">
    <source>
        <dbReference type="PROSITE-ProRule" id="PRU01251"/>
    </source>
</evidence>
<dbReference type="eggNOG" id="COG0542">
    <property type="taxonomic scope" value="Bacteria"/>
</dbReference>
<evidence type="ECO:0000256" key="9">
    <source>
        <dbReference type="ARBA" id="ARBA00025613"/>
    </source>
</evidence>
<dbReference type="GO" id="GO:0016887">
    <property type="term" value="F:ATP hydrolysis activity"/>
    <property type="evidence" value="ECO:0007669"/>
    <property type="project" value="InterPro"/>
</dbReference>
<dbReference type="OrthoDB" id="9803641at2"/>
<dbReference type="PROSITE" id="PS51903">
    <property type="entry name" value="CLP_R"/>
    <property type="match status" value="1"/>
</dbReference>
<dbReference type="InterPro" id="IPR001270">
    <property type="entry name" value="ClpA/B"/>
</dbReference>
<dbReference type="GO" id="GO:0005524">
    <property type="term" value="F:ATP binding"/>
    <property type="evidence" value="ECO:0007669"/>
    <property type="project" value="UniProtKB-UniRule"/>
</dbReference>
<dbReference type="Pfam" id="PF00004">
    <property type="entry name" value="AAA"/>
    <property type="match status" value="1"/>
</dbReference>
<evidence type="ECO:0000256" key="7">
    <source>
        <dbReference type="ARBA" id="ARBA00023054"/>
    </source>
</evidence>
<dbReference type="InterPro" id="IPR003959">
    <property type="entry name" value="ATPase_AAA_core"/>
</dbReference>
<dbReference type="CDD" id="cd19499">
    <property type="entry name" value="RecA-like_ClpB_Hsp104-like"/>
    <property type="match status" value="1"/>
</dbReference>
<comment type="function">
    <text evidence="9">Part of a stress-induced multi-chaperone system, it is involved in the recovery of the cell from heat-induced damage, in cooperation with DnaK, DnaJ and GrpE. Acts before DnaK, in the processing of protein aggregates. Protein binding stimulates the ATPase activity; ATP hydrolysis unfolds the denatured protein aggregates, which probably helps expose new hydrophobic binding sites on the surface of ClpB-bound aggregates, contributing to the solubilization and refolding of denatured protein aggregates by DnaK.</text>
</comment>
<dbReference type="SMART" id="SM00382">
    <property type="entry name" value="AAA"/>
    <property type="match status" value="2"/>
</dbReference>
<accession>A0A059GAS4</accession>
<dbReference type="PANTHER" id="PTHR11638:SF18">
    <property type="entry name" value="HEAT SHOCK PROTEIN 104"/>
    <property type="match status" value="1"/>
</dbReference>
<keyword evidence="13" id="KW-0963">Cytoplasm</keyword>
<dbReference type="InterPro" id="IPR027417">
    <property type="entry name" value="P-loop_NTPase"/>
</dbReference>
<evidence type="ECO:0000256" key="13">
    <source>
        <dbReference type="RuleBase" id="RU362034"/>
    </source>
</evidence>
<dbReference type="Gene3D" id="1.10.8.60">
    <property type="match status" value="1"/>
</dbReference>
<comment type="subcellular location">
    <subcellularLocation>
        <location evidence="1 13">Cytoplasm</location>
    </subcellularLocation>
</comment>
<dbReference type="InterPro" id="IPR050130">
    <property type="entry name" value="ClpA_ClpB"/>
</dbReference>
<evidence type="ECO:0000256" key="10">
    <source>
        <dbReference type="ARBA" id="ARBA00026057"/>
    </source>
</evidence>
<evidence type="ECO:0000256" key="5">
    <source>
        <dbReference type="ARBA" id="ARBA00022741"/>
    </source>
</evidence>
<dbReference type="InterPro" id="IPR018368">
    <property type="entry name" value="ClpA/B_CS1"/>
</dbReference>
<dbReference type="FunFam" id="3.40.50.300:FF:000010">
    <property type="entry name" value="Chaperone clpB 1, putative"/>
    <property type="match status" value="1"/>
</dbReference>
<dbReference type="GO" id="GO:0034605">
    <property type="term" value="P:cellular response to heat"/>
    <property type="evidence" value="ECO:0007669"/>
    <property type="project" value="TreeGrafter"/>
</dbReference>
<keyword evidence="13" id="KW-0346">Stress response</keyword>
<dbReference type="PRINTS" id="PR00300">
    <property type="entry name" value="CLPPROTEASEA"/>
</dbReference>
<comment type="subunit">
    <text evidence="10">Homohexamer. The oligomerization is ATP-dependent.</text>
</comment>
<dbReference type="FunFam" id="3.40.50.300:FF:000120">
    <property type="entry name" value="ATP-dependent chaperone ClpB"/>
    <property type="match status" value="1"/>
</dbReference>
<evidence type="ECO:0000256" key="3">
    <source>
        <dbReference type="ARBA" id="ARBA00017574"/>
    </source>
</evidence>
<comment type="subunit">
    <text evidence="13">Homohexamer; The oligomerization is ATP-dependent.</text>
</comment>
<dbReference type="STRING" id="1280953.HOC_03877"/>
<dbReference type="GO" id="GO:0042026">
    <property type="term" value="P:protein refolding"/>
    <property type="evidence" value="ECO:0007669"/>
    <property type="project" value="UniProtKB-UniRule"/>
</dbReference>
<feature type="domain" description="Clp R" evidence="14">
    <location>
        <begin position="3"/>
        <end position="147"/>
    </location>
</feature>
<dbReference type="Pfam" id="PF07724">
    <property type="entry name" value="AAA_2"/>
    <property type="match status" value="1"/>
</dbReference>
<feature type="coiled-coil region" evidence="13">
    <location>
        <begin position="413"/>
        <end position="462"/>
    </location>
</feature>
<dbReference type="Gene3D" id="1.10.1780.10">
    <property type="entry name" value="Clp, N-terminal domain"/>
    <property type="match status" value="1"/>
</dbReference>
<name>A0A059GAS4_9PROT</name>
<sequence length="871" mass="94982">MNIEQYTERARAIVQSAQTSALASGHQTLTPAHILKTMMEDRDQLAVNLIRAAGGRPELVVQGVDAALGKLPKVTGANNGLRLEQASAKLFQDAEASAKKTGDSFVTTERLLLAIAGLAGDPAAEVLKSSGVTTKSLDAAITELRQGRTADSANAEEGYEALKKYARDLTKDARDGKLDPVIGRDEEIRRTMQVLSRRSKNNPVLIGEPGVGKTAIAEGLALRIINGDVPESLKGKRLLALDMGALIAGAKFRGEFEERLKAVLNEVQQAAGGVILFIDEMHTLVGAGKSDGAMDASNLLKPALARGELHCIGATTLDEYRKYVEGDPALARRFMAVFVDEPTVDDTISILRGLKARYEAHHGVRVSDAAIVSAATLSNRYITDRFLPDKAIDLMDEAASRLRMQVDSKPEALDEIDRRLLQLKIEAEALKKEKDTASIDRLKTIEGDIADLQAKSDELTSAWSAEKNKLKGTANAKDLLDRAYADMAEAQRTGDLTRASELKFSTIPALEKQIKDVEGAEDDEDGLVSEVVRPEHIAGVVSKWTGIPVDKMMEGEREKLLHMEDALRARVVGQDAALEAVSNAVRRARAGLQDPNRPIGSFLFVGPTGVGKTELTKALAEFMFDDDTAILRLDMSEYSEKHSVARLIGAPPGYVGYDEGGALTEAVRRRPYQVILFDEVEKAHPDLFNTLLQVLDDGRLTDGQGRTVDFKNTIIIMTSNLGADALASGDEGEVSESARESVMSAIRMHFRPEFINRIDEIVFFKRLGRGEIDHIVDIQMVHLEKLLSARKMKLDLSLDARNWLAARGYDPVYGARPLKRVIQKELQDPLARLLLEGRIADGETIHVGVEGDMLSINGVPNDFAKGRAVLN</sequence>